<reference evidence="1" key="1">
    <citation type="submission" date="2022-07" db="EMBL/GenBank/DDBJ databases">
        <title>Sphingomonas sp. nov., a novel bacterium isolated from the north slope of the Mount Everest.</title>
        <authorList>
            <person name="Cui X."/>
            <person name="Liu Y."/>
        </authorList>
    </citation>
    <scope>NUCLEOTIDE SEQUENCE</scope>
    <source>
        <strain evidence="1">S5-59</strain>
    </source>
</reference>
<dbReference type="SUPFAM" id="SSF53187">
    <property type="entry name" value="Zn-dependent exopeptidases"/>
    <property type="match status" value="1"/>
</dbReference>
<organism evidence="1 2">
    <name type="scientific">Sphingomonas qomolangmaensis</name>
    <dbReference type="NCBI Taxonomy" id="2918765"/>
    <lineage>
        <taxon>Bacteria</taxon>
        <taxon>Pseudomonadati</taxon>
        <taxon>Pseudomonadota</taxon>
        <taxon>Alphaproteobacteria</taxon>
        <taxon>Sphingomonadales</taxon>
        <taxon>Sphingomonadaceae</taxon>
        <taxon>Sphingomonas</taxon>
    </lineage>
</organism>
<dbReference type="RefSeq" id="WP_256506581.1">
    <property type="nucleotide sequence ID" value="NZ_CP101740.1"/>
</dbReference>
<dbReference type="Gene3D" id="3.40.630.40">
    <property type="entry name" value="Zn-dependent exopeptidases"/>
    <property type="match status" value="1"/>
</dbReference>
<accession>A0ABY5L9K5</accession>
<evidence type="ECO:0000313" key="2">
    <source>
        <dbReference type="Proteomes" id="UP001058533"/>
    </source>
</evidence>
<dbReference type="Pfam" id="PF05013">
    <property type="entry name" value="FGase"/>
    <property type="match status" value="1"/>
</dbReference>
<proteinExistence type="predicted"/>
<sequence>MTSSTASPSFDRFGPAEPASPVVLSVPHAGREYPAAMLAAIRLPLAALLPLEDRHVDSIAHAARRNETMLVARRARAWIDLNRSEDERDRRIDEGVSASMMPFESAKLKGGLGLVPRRAGVSGDVWRRRLRGDEVMARIVADHRPYHAALAAALAAARRRFGVAVLLDIHSMPTLAGEAPARIVLGDRFGQSAAAPYLARIEGAAAVSGLRIATNAPYAGGHILDAHGAPAAGIHAVQIEFDRTLYLDPMTLTPNAGAQRLGHILRTMIDALLDEITPVAAAAE</sequence>
<name>A0ABY5L9K5_9SPHN</name>
<keyword evidence="2" id="KW-1185">Reference proteome</keyword>
<dbReference type="InterPro" id="IPR007709">
    <property type="entry name" value="N-FG_amidohydro"/>
</dbReference>
<dbReference type="EMBL" id="CP101740">
    <property type="protein sequence ID" value="UUL82733.1"/>
    <property type="molecule type" value="Genomic_DNA"/>
</dbReference>
<dbReference type="Proteomes" id="UP001058533">
    <property type="component" value="Chromosome"/>
</dbReference>
<gene>
    <name evidence="1" type="ORF">NMP03_00320</name>
</gene>
<protein>
    <submittedName>
        <fullName evidence="1">N-formylglutamate amidohydrolase</fullName>
    </submittedName>
</protein>
<evidence type="ECO:0000313" key="1">
    <source>
        <dbReference type="EMBL" id="UUL82733.1"/>
    </source>
</evidence>